<organism evidence="1">
    <name type="scientific">Medicago truncatula</name>
    <name type="common">Barrel medic</name>
    <name type="synonym">Medicago tribuloides</name>
    <dbReference type="NCBI Taxonomy" id="3880"/>
    <lineage>
        <taxon>Eukaryota</taxon>
        <taxon>Viridiplantae</taxon>
        <taxon>Streptophyta</taxon>
        <taxon>Embryophyta</taxon>
        <taxon>Tracheophyta</taxon>
        <taxon>Spermatophyta</taxon>
        <taxon>Magnoliopsida</taxon>
        <taxon>eudicotyledons</taxon>
        <taxon>Gunneridae</taxon>
        <taxon>Pentapetalae</taxon>
        <taxon>rosids</taxon>
        <taxon>fabids</taxon>
        <taxon>Fabales</taxon>
        <taxon>Fabaceae</taxon>
        <taxon>Papilionoideae</taxon>
        <taxon>50 kb inversion clade</taxon>
        <taxon>NPAAA clade</taxon>
        <taxon>Hologalegina</taxon>
        <taxon>IRL clade</taxon>
        <taxon>Trifolieae</taxon>
        <taxon>Medicago</taxon>
    </lineage>
</organism>
<reference evidence="1" key="1">
    <citation type="submission" date="2004-11" db="EMBL/GenBank/DDBJ databases">
        <title>Medicago truncatula BAC genomic sequence.</title>
        <authorList>
            <person name="Town C.D."/>
            <person name="Tallon L.J."/>
            <person name="Arbogast T."/>
            <person name="Althoff R."/>
            <person name="Hine E."/>
            <person name="Monaghan E."/>
            <person name="Smith S.A."/>
            <person name="Utterback T."/>
            <person name="Feldblyum T."/>
            <person name="Koo H."/>
            <person name="Cheung F."/>
        </authorList>
    </citation>
    <scope>NUCLEOTIDE SEQUENCE</scope>
</reference>
<dbReference type="EMBL" id="AC150441">
    <property type="protein sequence ID" value="ABD32650.1"/>
    <property type="molecule type" value="Genomic_DNA"/>
</dbReference>
<evidence type="ECO:0000313" key="1">
    <source>
        <dbReference type="EMBL" id="ABD32650.1"/>
    </source>
</evidence>
<sequence length="39" mass="4192">MHCTIAWAGAPKKSETCWSFIHGPISAAVAHTYLLGTYA</sequence>
<reference evidence="1" key="2">
    <citation type="submission" date="2006-02" db="EMBL/GenBank/DDBJ databases">
        <authorList>
            <consortium name="The International Medicago Genome Annotation Group"/>
        </authorList>
    </citation>
    <scope>NUCLEOTIDE SEQUENCE</scope>
</reference>
<accession>Q2HTI1</accession>
<name>Q2HTI1_MEDTR</name>
<protein>
    <submittedName>
        <fullName evidence="1">Uncharacterized protein</fullName>
    </submittedName>
</protein>
<gene>
    <name evidence="1" type="ORF">MtrDRAFT_AC150441g8v1</name>
</gene>
<proteinExistence type="predicted"/>
<dbReference type="AlphaFoldDB" id="Q2HTI1"/>